<protein>
    <submittedName>
        <fullName evidence="2">N-acetyltransferase</fullName>
    </submittedName>
</protein>
<dbReference type="Gene3D" id="3.40.630.30">
    <property type="match status" value="1"/>
</dbReference>
<feature type="domain" description="N-acetyltransferase" evidence="1">
    <location>
        <begin position="41"/>
        <end position="192"/>
    </location>
</feature>
<dbReference type="PANTHER" id="PTHR43441">
    <property type="entry name" value="RIBOSOMAL-PROTEIN-SERINE ACETYLTRANSFERASE"/>
    <property type="match status" value="1"/>
</dbReference>
<organism evidence="2 3">
    <name type="scientific">Sapientia aquatica</name>
    <dbReference type="NCBI Taxonomy" id="1549640"/>
    <lineage>
        <taxon>Bacteria</taxon>
        <taxon>Pseudomonadati</taxon>
        <taxon>Pseudomonadota</taxon>
        <taxon>Betaproteobacteria</taxon>
        <taxon>Burkholderiales</taxon>
        <taxon>Oxalobacteraceae</taxon>
        <taxon>Sapientia</taxon>
    </lineage>
</organism>
<dbReference type="PANTHER" id="PTHR43441:SF3">
    <property type="entry name" value="ACETYLTRANSFERASE"/>
    <property type="match status" value="1"/>
</dbReference>
<dbReference type="Pfam" id="PF13302">
    <property type="entry name" value="Acetyltransf_3"/>
    <property type="match status" value="1"/>
</dbReference>
<accession>A0A4V6PMK8</accession>
<dbReference type="GO" id="GO:0005737">
    <property type="term" value="C:cytoplasm"/>
    <property type="evidence" value="ECO:0007669"/>
    <property type="project" value="TreeGrafter"/>
</dbReference>
<dbReference type="InterPro" id="IPR016181">
    <property type="entry name" value="Acyl_CoA_acyltransferase"/>
</dbReference>
<keyword evidence="3" id="KW-1185">Reference proteome</keyword>
<evidence type="ECO:0000313" key="2">
    <source>
        <dbReference type="EMBL" id="TDK68666.1"/>
    </source>
</evidence>
<sequence>MQFDPVLLDIAEQLETERLLIRATRAGDGAQHFAAVQESITDLRRYLGDLPWIKEEPSKAHSESYCRKARSRFIKREDLTFLMITKANEHLVGGIGLHRIDWTIPKFEIGYWCRSSAQGNGYVVEAVNAITDFAFSQLEARRVEIRADDDNTASWKVAERAGFELEGTLRNFLRDTASQQLSDLRVYSKIIK</sequence>
<dbReference type="OrthoDB" id="5295305at2"/>
<dbReference type="PROSITE" id="PS51186">
    <property type="entry name" value="GNAT"/>
    <property type="match status" value="1"/>
</dbReference>
<name>A0A4V6PMK8_9BURK</name>
<gene>
    <name evidence="2" type="ORF">E2I14_03765</name>
</gene>
<dbReference type="RefSeq" id="WP_133325529.1">
    <property type="nucleotide sequence ID" value="NZ_SMYL01000001.1"/>
</dbReference>
<dbReference type="InterPro" id="IPR000182">
    <property type="entry name" value="GNAT_dom"/>
</dbReference>
<comment type="caution">
    <text evidence="2">The sequence shown here is derived from an EMBL/GenBank/DDBJ whole genome shotgun (WGS) entry which is preliminary data.</text>
</comment>
<dbReference type="Proteomes" id="UP000294829">
    <property type="component" value="Unassembled WGS sequence"/>
</dbReference>
<proteinExistence type="predicted"/>
<reference evidence="2 3" key="1">
    <citation type="submission" date="2019-03" db="EMBL/GenBank/DDBJ databases">
        <title>Sapientia aquatica gen. nov., sp. nov., isolated from a crater lake.</title>
        <authorList>
            <person name="Felfoldi T."/>
            <person name="Szabo A."/>
            <person name="Toth E."/>
            <person name="Schumann P."/>
            <person name="Keki Z."/>
            <person name="Marialigeti K."/>
            <person name="Mathe I."/>
        </authorList>
    </citation>
    <scope>NUCLEOTIDE SEQUENCE [LARGE SCALE GENOMIC DNA]</scope>
    <source>
        <strain evidence="2 3">SA-152</strain>
    </source>
</reference>
<dbReference type="EMBL" id="SMYL01000001">
    <property type="protein sequence ID" value="TDK68666.1"/>
    <property type="molecule type" value="Genomic_DNA"/>
</dbReference>
<dbReference type="SUPFAM" id="SSF55729">
    <property type="entry name" value="Acyl-CoA N-acyltransferases (Nat)"/>
    <property type="match status" value="1"/>
</dbReference>
<dbReference type="InterPro" id="IPR051908">
    <property type="entry name" value="Ribosomal_N-acetyltransferase"/>
</dbReference>
<keyword evidence="2" id="KW-0808">Transferase</keyword>
<dbReference type="GO" id="GO:1990189">
    <property type="term" value="F:protein N-terminal-serine acetyltransferase activity"/>
    <property type="evidence" value="ECO:0007669"/>
    <property type="project" value="TreeGrafter"/>
</dbReference>
<evidence type="ECO:0000259" key="1">
    <source>
        <dbReference type="PROSITE" id="PS51186"/>
    </source>
</evidence>
<dbReference type="GO" id="GO:0008999">
    <property type="term" value="F:protein-N-terminal-alanine acetyltransferase activity"/>
    <property type="evidence" value="ECO:0007669"/>
    <property type="project" value="TreeGrafter"/>
</dbReference>
<dbReference type="AlphaFoldDB" id="A0A4V6PMK8"/>
<evidence type="ECO:0000313" key="3">
    <source>
        <dbReference type="Proteomes" id="UP000294829"/>
    </source>
</evidence>